<dbReference type="PROSITE" id="PS51689">
    <property type="entry name" value="SAM_RNA_A_N6_MT"/>
    <property type="match status" value="1"/>
</dbReference>
<keyword evidence="5 7" id="KW-0949">S-adenosyl-L-methionine</keyword>
<evidence type="ECO:0000259" key="9">
    <source>
        <dbReference type="SMART" id="SM00650"/>
    </source>
</evidence>
<proteinExistence type="inferred from homology"/>
<organism evidence="10">
    <name type="scientific">Thermohahella caldifontis</name>
    <dbReference type="NCBI Taxonomy" id="3142973"/>
    <lineage>
        <taxon>Bacteria</taxon>
        <taxon>Pseudomonadati</taxon>
        <taxon>Pseudomonadota</taxon>
        <taxon>Gammaproteobacteria</taxon>
        <taxon>Oceanospirillales</taxon>
        <taxon>Hahellaceae</taxon>
        <taxon>Thermohahella</taxon>
    </lineage>
</organism>
<evidence type="ECO:0000313" key="10">
    <source>
        <dbReference type="EMBL" id="XDT71997.1"/>
    </source>
</evidence>
<dbReference type="Gene3D" id="3.40.50.150">
    <property type="entry name" value="Vaccinia Virus protein VP39"/>
    <property type="match status" value="1"/>
</dbReference>
<name>A0AB39UVF8_9GAMM</name>
<feature type="binding site" evidence="7 8">
    <location>
        <position position="19"/>
    </location>
    <ligand>
        <name>S-adenosyl-L-methionine</name>
        <dbReference type="ChEBI" id="CHEBI:59789"/>
    </ligand>
</feature>
<feature type="binding site" evidence="7 8">
    <location>
        <position position="44"/>
    </location>
    <ligand>
        <name>S-adenosyl-L-methionine</name>
        <dbReference type="ChEBI" id="CHEBI:59789"/>
    </ligand>
</feature>
<keyword evidence="4 7" id="KW-0808">Transferase</keyword>
<feature type="binding site" evidence="7 8">
    <location>
        <position position="17"/>
    </location>
    <ligand>
        <name>S-adenosyl-L-methionine</name>
        <dbReference type="ChEBI" id="CHEBI:59789"/>
    </ligand>
</feature>
<dbReference type="GO" id="GO:0003723">
    <property type="term" value="F:RNA binding"/>
    <property type="evidence" value="ECO:0007669"/>
    <property type="project" value="UniProtKB-UniRule"/>
</dbReference>
<comment type="catalytic activity">
    <reaction evidence="7">
        <text>adenosine(1518)/adenosine(1519) in 16S rRNA + 4 S-adenosyl-L-methionine = N(6)-dimethyladenosine(1518)/N(6)-dimethyladenosine(1519) in 16S rRNA + 4 S-adenosyl-L-homocysteine + 4 H(+)</text>
        <dbReference type="Rhea" id="RHEA:19609"/>
        <dbReference type="Rhea" id="RHEA-COMP:10232"/>
        <dbReference type="Rhea" id="RHEA-COMP:10233"/>
        <dbReference type="ChEBI" id="CHEBI:15378"/>
        <dbReference type="ChEBI" id="CHEBI:57856"/>
        <dbReference type="ChEBI" id="CHEBI:59789"/>
        <dbReference type="ChEBI" id="CHEBI:74411"/>
        <dbReference type="ChEBI" id="CHEBI:74493"/>
        <dbReference type="EC" id="2.1.1.182"/>
    </reaction>
</comment>
<feature type="binding site" evidence="7 8">
    <location>
        <position position="112"/>
    </location>
    <ligand>
        <name>S-adenosyl-L-methionine</name>
        <dbReference type="ChEBI" id="CHEBI:59789"/>
    </ligand>
</feature>
<dbReference type="RefSeq" id="WP_369601018.1">
    <property type="nucleotide sequence ID" value="NZ_CP154858.1"/>
</dbReference>
<evidence type="ECO:0000256" key="1">
    <source>
        <dbReference type="ARBA" id="ARBA00022490"/>
    </source>
</evidence>
<keyword evidence="6 7" id="KW-0694">RNA-binding</keyword>
<dbReference type="SUPFAM" id="SSF53335">
    <property type="entry name" value="S-adenosyl-L-methionine-dependent methyltransferases"/>
    <property type="match status" value="1"/>
</dbReference>
<dbReference type="GO" id="GO:0005829">
    <property type="term" value="C:cytosol"/>
    <property type="evidence" value="ECO:0007669"/>
    <property type="project" value="TreeGrafter"/>
</dbReference>
<evidence type="ECO:0000256" key="4">
    <source>
        <dbReference type="ARBA" id="ARBA00022679"/>
    </source>
</evidence>
<keyword evidence="1 7" id="KW-0963">Cytoplasm</keyword>
<dbReference type="PANTHER" id="PTHR11727">
    <property type="entry name" value="DIMETHYLADENOSINE TRANSFERASE"/>
    <property type="match status" value="1"/>
</dbReference>
<dbReference type="EMBL" id="CP154858">
    <property type="protein sequence ID" value="XDT71997.1"/>
    <property type="molecule type" value="Genomic_DNA"/>
</dbReference>
<evidence type="ECO:0000256" key="5">
    <source>
        <dbReference type="ARBA" id="ARBA00022691"/>
    </source>
</evidence>
<comment type="similarity">
    <text evidence="7">Belongs to the class I-like SAM-binding methyltransferase superfamily. rRNA adenine N(6)-methyltransferase family. RsmA subfamily.</text>
</comment>
<keyword evidence="2 7" id="KW-0698">rRNA processing</keyword>
<gene>
    <name evidence="7 10" type="primary">rsmA</name>
    <name evidence="7" type="synonym">ksgA</name>
    <name evidence="10" type="ORF">AAIA72_14535</name>
</gene>
<dbReference type="InterPro" id="IPR001737">
    <property type="entry name" value="KsgA/Erm"/>
</dbReference>
<reference evidence="10" key="1">
    <citation type="submission" date="2024-05" db="EMBL/GenBank/DDBJ databases">
        <title>Genome sequencing of novel strain.</title>
        <authorList>
            <person name="Ganbat D."/>
            <person name="Ganbat S."/>
            <person name="Lee S.-J."/>
        </authorList>
    </citation>
    <scope>NUCLEOTIDE SEQUENCE</scope>
    <source>
        <strain evidence="10">SMD15-11</strain>
    </source>
</reference>
<protein>
    <recommendedName>
        <fullName evidence="7">Ribosomal RNA small subunit methyltransferase A</fullName>
        <ecNumber evidence="7">2.1.1.182</ecNumber>
    </recommendedName>
    <alternativeName>
        <fullName evidence="7">16S rRNA (adenine(1518)-N(6)/adenine(1519)-N(6))-dimethyltransferase</fullName>
    </alternativeName>
    <alternativeName>
        <fullName evidence="7">16S rRNA dimethyladenosine transferase</fullName>
    </alternativeName>
    <alternativeName>
        <fullName evidence="7">16S rRNA dimethylase</fullName>
    </alternativeName>
    <alternativeName>
        <fullName evidence="7">S-adenosylmethionine-6-N', N'-adenosyl(rRNA) dimethyltransferase</fullName>
    </alternativeName>
</protein>
<dbReference type="GO" id="GO:0052908">
    <property type="term" value="F:16S rRNA (adenine(1518)-N(6)/adenine(1519)-N(6))-dimethyltransferase activity"/>
    <property type="evidence" value="ECO:0007669"/>
    <property type="project" value="UniProtKB-EC"/>
</dbReference>
<dbReference type="InterPro" id="IPR023165">
    <property type="entry name" value="rRNA_Ade_diMease-like_C"/>
</dbReference>
<dbReference type="Gene3D" id="1.10.8.100">
    <property type="entry name" value="Ribosomal RNA adenine dimethylase-like, domain 2"/>
    <property type="match status" value="1"/>
</dbReference>
<dbReference type="PROSITE" id="PS01131">
    <property type="entry name" value="RRNA_A_DIMETH"/>
    <property type="match status" value="1"/>
</dbReference>
<feature type="binding site" evidence="7 8">
    <location>
        <position position="91"/>
    </location>
    <ligand>
        <name>S-adenosyl-L-methionine</name>
        <dbReference type="ChEBI" id="CHEBI:59789"/>
    </ligand>
</feature>
<dbReference type="InterPro" id="IPR029063">
    <property type="entry name" value="SAM-dependent_MTases_sf"/>
</dbReference>
<dbReference type="SMART" id="SM00650">
    <property type="entry name" value="rADc"/>
    <property type="match status" value="1"/>
</dbReference>
<accession>A0AB39UVF8</accession>
<dbReference type="FunFam" id="1.10.8.100:FF:000001">
    <property type="entry name" value="Ribosomal RNA small subunit methyltransferase A"/>
    <property type="match status" value="1"/>
</dbReference>
<dbReference type="PANTHER" id="PTHR11727:SF7">
    <property type="entry name" value="DIMETHYLADENOSINE TRANSFERASE-RELATED"/>
    <property type="match status" value="1"/>
</dbReference>
<dbReference type="EC" id="2.1.1.182" evidence="7"/>
<comment type="subcellular location">
    <subcellularLocation>
        <location evidence="7">Cytoplasm</location>
    </subcellularLocation>
</comment>
<evidence type="ECO:0000256" key="6">
    <source>
        <dbReference type="ARBA" id="ARBA00022884"/>
    </source>
</evidence>
<dbReference type="InterPro" id="IPR011530">
    <property type="entry name" value="rRNA_adenine_dimethylase"/>
</dbReference>
<dbReference type="Pfam" id="PF00398">
    <property type="entry name" value="RrnaAD"/>
    <property type="match status" value="1"/>
</dbReference>
<sequence length="270" mass="30275">MAGEHGGHRARKRFGQNFLHDRGVIDRIARSIQVTPEDWVVEIGPGQGALTEALLAGKPRKLLAIELDRDLVPGLRVQFFDQPAFEVLEADALKVDFGTLLPEADRLRVVGNLPYNISTPLIFHILTHADRIADMHFMLQREVVERLVAKPGTSEYGRLSVMAQYRCAISHLFDVGPGAFRPAPKVWSAIVRLAPHRELPWPCRDERLLANMVRQAFTQRRKTLRNALGQYLTPADWDATGIDPARRPETLSVAEFVALANHVSGKEKES</sequence>
<evidence type="ECO:0000256" key="2">
    <source>
        <dbReference type="ARBA" id="ARBA00022552"/>
    </source>
</evidence>
<evidence type="ECO:0000256" key="8">
    <source>
        <dbReference type="PROSITE-ProRule" id="PRU01026"/>
    </source>
</evidence>
<dbReference type="KEGG" id="tcd:AAIA72_14535"/>
<dbReference type="InterPro" id="IPR020598">
    <property type="entry name" value="rRNA_Ade_methylase_Trfase_N"/>
</dbReference>
<feature type="binding site" evidence="7 8">
    <location>
        <position position="66"/>
    </location>
    <ligand>
        <name>S-adenosyl-L-methionine</name>
        <dbReference type="ChEBI" id="CHEBI:59789"/>
    </ligand>
</feature>
<evidence type="ECO:0000256" key="7">
    <source>
        <dbReference type="HAMAP-Rule" id="MF_00607"/>
    </source>
</evidence>
<dbReference type="NCBIfam" id="TIGR00755">
    <property type="entry name" value="ksgA"/>
    <property type="match status" value="1"/>
</dbReference>
<dbReference type="HAMAP" id="MF_00607">
    <property type="entry name" value="16SrRNA_methyltr_A"/>
    <property type="match status" value="1"/>
</dbReference>
<dbReference type="AlphaFoldDB" id="A0AB39UVF8"/>
<evidence type="ECO:0000256" key="3">
    <source>
        <dbReference type="ARBA" id="ARBA00022603"/>
    </source>
</evidence>
<keyword evidence="3 7" id="KW-0489">Methyltransferase</keyword>
<comment type="function">
    <text evidence="7">Specifically dimethylates two adjacent adenosines (A1518 and A1519) in the loop of a conserved hairpin near the 3'-end of 16S rRNA in the 30S particle. May play a critical role in biogenesis of 30S subunits.</text>
</comment>
<dbReference type="InterPro" id="IPR020596">
    <property type="entry name" value="rRNA_Ade_Mease_Trfase_CS"/>
</dbReference>
<feature type="domain" description="Ribosomal RNA adenine methylase transferase N-terminal" evidence="9">
    <location>
        <begin position="24"/>
        <end position="197"/>
    </location>
</feature>